<reference evidence="2" key="1">
    <citation type="submission" date="2016-10" db="EMBL/GenBank/DDBJ databases">
        <authorList>
            <person name="Varghese N."/>
            <person name="Submissions S."/>
        </authorList>
    </citation>
    <scope>NUCLEOTIDE SEQUENCE [LARGE SCALE GENOMIC DNA]</scope>
    <source>
        <strain evidence="2">BL9</strain>
    </source>
</reference>
<dbReference type="RefSeq" id="WP_090922345.1">
    <property type="nucleotide sequence ID" value="NZ_FMVM01000012.1"/>
</dbReference>
<sequence length="263" mass="28398">MSFFSGKVKMNLLFQALVNGFKGIASSPWSIYFETSDSLVIKSAGSTGKDKLFIKFEKGNTKDANGNYITVTVAEDVALADGSIPDGKMFSTRNFYCHTAVVDSNLLTDYQVSVTADRVIMWMAGDVNSVTGISNLGYFGLMYRYSQENHSGAQGIGVSYLGFNGIRTVKDLDNIQTNNVYKSYAAMVPTNPGWGGLYHLSPCIMANNAEGPRGELHDIYFAPAAGVSHGDEITVSNKTYKVYSLTTGGSSFLPGNTVAVLMQ</sequence>
<dbReference type="STRING" id="582692.SAMN05720606_11223"/>
<gene>
    <name evidence="1" type="ORF">SAMN05720606_11223</name>
</gene>
<organism evidence="1 2">
    <name type="scientific">Paenibacillus polysaccharolyticus</name>
    <dbReference type="NCBI Taxonomy" id="582692"/>
    <lineage>
        <taxon>Bacteria</taxon>
        <taxon>Bacillati</taxon>
        <taxon>Bacillota</taxon>
        <taxon>Bacilli</taxon>
        <taxon>Bacillales</taxon>
        <taxon>Paenibacillaceae</taxon>
        <taxon>Paenibacillus</taxon>
    </lineage>
</organism>
<accession>A0A1G5JTQ5</accession>
<protein>
    <submittedName>
        <fullName evidence="1">Uncharacterized protein</fullName>
    </submittedName>
</protein>
<name>A0A1G5JTQ5_9BACL</name>
<evidence type="ECO:0000313" key="2">
    <source>
        <dbReference type="Proteomes" id="UP000198538"/>
    </source>
</evidence>
<dbReference type="Proteomes" id="UP000198538">
    <property type="component" value="Unassembled WGS sequence"/>
</dbReference>
<dbReference type="AlphaFoldDB" id="A0A1G5JTQ5"/>
<dbReference type="EMBL" id="FMVM01000012">
    <property type="protein sequence ID" value="SCY91773.1"/>
    <property type="molecule type" value="Genomic_DNA"/>
</dbReference>
<evidence type="ECO:0000313" key="1">
    <source>
        <dbReference type="EMBL" id="SCY91773.1"/>
    </source>
</evidence>
<proteinExistence type="predicted"/>
<keyword evidence="2" id="KW-1185">Reference proteome</keyword>